<dbReference type="Proteomes" id="UP000438182">
    <property type="component" value="Unassembled WGS sequence"/>
</dbReference>
<dbReference type="EMBL" id="WSTA01000013">
    <property type="protein sequence ID" value="MWB97803.1"/>
    <property type="molecule type" value="Genomic_DNA"/>
</dbReference>
<dbReference type="CDD" id="cd08898">
    <property type="entry name" value="SRPBCC_CalC_Aha1-like_5"/>
    <property type="match status" value="1"/>
</dbReference>
<dbReference type="Pfam" id="PF08327">
    <property type="entry name" value="AHSA1"/>
    <property type="match status" value="1"/>
</dbReference>
<keyword evidence="4" id="KW-1185">Reference proteome</keyword>
<evidence type="ECO:0000256" key="1">
    <source>
        <dbReference type="ARBA" id="ARBA00006817"/>
    </source>
</evidence>
<dbReference type="AlphaFoldDB" id="A0A6I4NU85"/>
<name>A0A6I4NU85_9MICO</name>
<gene>
    <name evidence="3" type="ORF">GB864_04455</name>
</gene>
<evidence type="ECO:0000313" key="4">
    <source>
        <dbReference type="Proteomes" id="UP000438182"/>
    </source>
</evidence>
<sequence>MTMTDNPPAVADGFVVRRSIDIAAGIDRVWAAVTQPDLIAQWFGDRCRLDSLEVGAGGAFGWDDAGDFPFRIEEFDPPRAIAYRWSNAVAGALDPLQVVDAHSTLFRFTLEERPGGTRLTVVETGFESHERPDAVVEDHRQGWTSELDELVALVEGAA</sequence>
<dbReference type="Gene3D" id="3.30.530.20">
    <property type="match status" value="1"/>
</dbReference>
<organism evidence="3 4">
    <name type="scientific">Agromyces seonyuensis</name>
    <dbReference type="NCBI Taxonomy" id="2662446"/>
    <lineage>
        <taxon>Bacteria</taxon>
        <taxon>Bacillati</taxon>
        <taxon>Actinomycetota</taxon>
        <taxon>Actinomycetes</taxon>
        <taxon>Micrococcales</taxon>
        <taxon>Microbacteriaceae</taxon>
        <taxon>Agromyces</taxon>
    </lineage>
</organism>
<protein>
    <recommendedName>
        <fullName evidence="2">Activator of Hsp90 ATPase homologue 1/2-like C-terminal domain-containing protein</fullName>
    </recommendedName>
</protein>
<dbReference type="SUPFAM" id="SSF55961">
    <property type="entry name" value="Bet v1-like"/>
    <property type="match status" value="1"/>
</dbReference>
<dbReference type="InterPro" id="IPR023393">
    <property type="entry name" value="START-like_dom_sf"/>
</dbReference>
<dbReference type="InterPro" id="IPR013538">
    <property type="entry name" value="ASHA1/2-like_C"/>
</dbReference>
<proteinExistence type="inferred from homology"/>
<reference evidence="3 4" key="1">
    <citation type="submission" date="2019-12" db="EMBL/GenBank/DDBJ databases">
        <authorList>
            <person name="Kim Y.S."/>
        </authorList>
    </citation>
    <scope>NUCLEOTIDE SEQUENCE [LARGE SCALE GENOMIC DNA]</scope>
    <source>
        <strain evidence="3 4">MMS17-SY077</strain>
    </source>
</reference>
<evidence type="ECO:0000259" key="2">
    <source>
        <dbReference type="Pfam" id="PF08327"/>
    </source>
</evidence>
<feature type="domain" description="Activator of Hsp90 ATPase homologue 1/2-like C-terminal" evidence="2">
    <location>
        <begin position="25"/>
        <end position="155"/>
    </location>
</feature>
<comment type="similarity">
    <text evidence="1">Belongs to the AHA1 family.</text>
</comment>
<evidence type="ECO:0000313" key="3">
    <source>
        <dbReference type="EMBL" id="MWB97803.1"/>
    </source>
</evidence>
<comment type="caution">
    <text evidence="3">The sequence shown here is derived from an EMBL/GenBank/DDBJ whole genome shotgun (WGS) entry which is preliminary data.</text>
</comment>
<accession>A0A6I4NU85</accession>